<dbReference type="InterPro" id="IPR036291">
    <property type="entry name" value="NAD(P)-bd_dom_sf"/>
</dbReference>
<dbReference type="PATRIC" id="fig|246196.56.peg.5474"/>
<evidence type="ECO:0000313" key="5">
    <source>
        <dbReference type="Proteomes" id="UP000006158"/>
    </source>
</evidence>
<protein>
    <recommendedName>
        <fullName evidence="3">NAD(P)-binding domain-containing protein</fullName>
    </recommendedName>
</protein>
<organism evidence="4 5">
    <name type="scientific">Mycolicibacterium smegmatis (strain ATCC 700084 / mc(2)155)</name>
    <name type="common">Mycobacterium smegmatis</name>
    <dbReference type="NCBI Taxonomy" id="246196"/>
    <lineage>
        <taxon>Bacteria</taxon>
        <taxon>Bacillati</taxon>
        <taxon>Actinomycetota</taxon>
        <taxon>Actinomycetes</taxon>
        <taxon>Mycobacteriales</taxon>
        <taxon>Mycobacteriaceae</taxon>
        <taxon>Mycolicibacterium</taxon>
    </lineage>
</organism>
<dbReference type="SUPFAM" id="SSF51735">
    <property type="entry name" value="NAD(P)-binding Rossmann-fold domains"/>
    <property type="match status" value="1"/>
</dbReference>
<dbReference type="PANTHER" id="PTHR47128:SF2">
    <property type="entry name" value="PROTEIN HIGH CHLOROPHYLL FLUORESCENCE PHENOTYPE 244, CHLOROPLASTIC"/>
    <property type="match status" value="1"/>
</dbReference>
<dbReference type="GO" id="GO:0009523">
    <property type="term" value="C:photosystem II"/>
    <property type="evidence" value="ECO:0007669"/>
    <property type="project" value="UniProtKB-KW"/>
</dbReference>
<dbReference type="GO" id="GO:0015979">
    <property type="term" value="P:photosynthesis"/>
    <property type="evidence" value="ECO:0007669"/>
    <property type="project" value="UniProtKB-KW"/>
</dbReference>
<dbReference type="InterPro" id="IPR016040">
    <property type="entry name" value="NAD(P)-bd_dom"/>
</dbReference>
<feature type="domain" description="NAD(P)-binding" evidence="3">
    <location>
        <begin position="12"/>
        <end position="143"/>
    </location>
</feature>
<keyword evidence="2" id="KW-0604">Photosystem II</keyword>
<dbReference type="Gene3D" id="3.40.50.720">
    <property type="entry name" value="NAD(P)-binding Rossmann-like Domain"/>
    <property type="match status" value="1"/>
</dbReference>
<dbReference type="Proteomes" id="UP000006158">
    <property type="component" value="Chromosome"/>
</dbReference>
<evidence type="ECO:0000259" key="3">
    <source>
        <dbReference type="Pfam" id="PF13460"/>
    </source>
</evidence>
<reference evidence="4 5" key="1">
    <citation type="journal article" date="2007" name="Genome Biol.">
        <title>Interrupted coding sequences in Mycobacterium smegmatis: authentic mutations or sequencing errors?</title>
        <authorList>
            <person name="Deshayes C."/>
            <person name="Perrodou E."/>
            <person name="Gallien S."/>
            <person name="Euphrasie D."/>
            <person name="Schaeffer C."/>
            <person name="Van-Dorsselaer A."/>
            <person name="Poch O."/>
            <person name="Lecompte O."/>
            <person name="Reyrat J.M."/>
        </authorList>
    </citation>
    <scope>NUCLEOTIDE SEQUENCE [LARGE SCALE GENOMIC DNA]</scope>
    <source>
        <strain evidence="5">ATCC 700084 / mc(2)155</strain>
    </source>
</reference>
<proteinExistence type="predicted"/>
<gene>
    <name evidence="4" type="ordered locus">MSMEI_5350</name>
</gene>
<evidence type="ECO:0000313" key="4">
    <source>
        <dbReference type="EMBL" id="AFP41791.1"/>
    </source>
</evidence>
<dbReference type="InterPro" id="IPR044256">
    <property type="entry name" value="HCF244-like"/>
</dbReference>
<dbReference type="PANTHER" id="PTHR47128">
    <property type="match status" value="1"/>
</dbReference>
<keyword evidence="1" id="KW-0602">Photosynthesis</keyword>
<evidence type="ECO:0000256" key="2">
    <source>
        <dbReference type="ARBA" id="ARBA00023276"/>
    </source>
</evidence>
<evidence type="ECO:0000256" key="1">
    <source>
        <dbReference type="ARBA" id="ARBA00022531"/>
    </source>
</evidence>
<accession>I7GE98</accession>
<dbReference type="Pfam" id="PF13460">
    <property type="entry name" value="NAD_binding_10"/>
    <property type="match status" value="1"/>
</dbReference>
<dbReference type="EMBL" id="CP001663">
    <property type="protein sequence ID" value="AFP41791.1"/>
    <property type="molecule type" value="Genomic_DNA"/>
</dbReference>
<sequence length="256" mass="27929">MSPMPRSVLVTGATGTLGHHVVPEATQAGHAVRALSRRPRVGYTGVHWQQGDLSDAGTLDAALDGIDTVVHCATQPTGDKDIVAARNLTNAVRRNNVGHLIYVSIVGIDKIPLPYYRTKLRVEQLLADSGVPHTIQRATQFHELIKRIFDIQRFSPVLVALRDVRFQPIDTRDVASRLVELIDQEPGGRVTDMGGPEVVEHPDLAQMYLAAHSSRRRVVRFTPPGRIAAGYRSGAHLTPDNAVGTVTFQQYLASGT</sequence>
<dbReference type="KEGG" id="msg:MSMEI_5350"/>
<name>I7GE98_MYCS2</name>
<dbReference type="AlphaFoldDB" id="I7GE98"/>
<reference evidence="4 5" key="2">
    <citation type="journal article" date="2009" name="Genome Res.">
        <title>Ortho-proteogenomics: multiple proteomes investigation through orthology and a new MS-based protocol.</title>
        <authorList>
            <person name="Gallien S."/>
            <person name="Perrodou E."/>
            <person name="Carapito C."/>
            <person name="Deshayes C."/>
            <person name="Reyrat J.M."/>
            <person name="Van Dorsselaer A."/>
            <person name="Poch O."/>
            <person name="Schaeffer C."/>
            <person name="Lecompte O."/>
        </authorList>
    </citation>
    <scope>NUCLEOTIDE SEQUENCE [LARGE SCALE GENOMIC DNA]</scope>
    <source>
        <strain evidence="5">ATCC 700084 / mc(2)155</strain>
    </source>
</reference>